<evidence type="ECO:0000259" key="2">
    <source>
        <dbReference type="PROSITE" id="PS50822"/>
    </source>
</evidence>
<dbReference type="Gene3D" id="3.40.50.2300">
    <property type="match status" value="1"/>
</dbReference>
<dbReference type="GeneID" id="71991171"/>
<evidence type="ECO:0000256" key="1">
    <source>
        <dbReference type="SAM" id="MobiDB-lite"/>
    </source>
</evidence>
<feature type="region of interest" description="Disordered" evidence="1">
    <location>
        <begin position="399"/>
        <end position="420"/>
    </location>
</feature>
<dbReference type="PROSITE" id="PS50822">
    <property type="entry name" value="PIWI"/>
    <property type="match status" value="1"/>
</dbReference>
<dbReference type="RefSeq" id="XP_047765735.1">
    <property type="nucleotide sequence ID" value="XM_047910441.1"/>
</dbReference>
<dbReference type="InterPro" id="IPR003165">
    <property type="entry name" value="Piwi"/>
</dbReference>
<dbReference type="OrthoDB" id="3642847at2759"/>
<proteinExistence type="predicted"/>
<organism evidence="3 4">
    <name type="scientific">Passalora fulva</name>
    <name type="common">Tomato leaf mold</name>
    <name type="synonym">Cladosporium fulvum</name>
    <dbReference type="NCBI Taxonomy" id="5499"/>
    <lineage>
        <taxon>Eukaryota</taxon>
        <taxon>Fungi</taxon>
        <taxon>Dikarya</taxon>
        <taxon>Ascomycota</taxon>
        <taxon>Pezizomycotina</taxon>
        <taxon>Dothideomycetes</taxon>
        <taxon>Dothideomycetidae</taxon>
        <taxon>Mycosphaerellales</taxon>
        <taxon>Mycosphaerellaceae</taxon>
        <taxon>Fulvia</taxon>
    </lineage>
</organism>
<evidence type="ECO:0000313" key="3">
    <source>
        <dbReference type="EMBL" id="UJO21369.1"/>
    </source>
</evidence>
<protein>
    <recommendedName>
        <fullName evidence="2">Piwi domain-containing protein</fullName>
    </recommendedName>
</protein>
<dbReference type="InterPro" id="IPR012337">
    <property type="entry name" value="RNaseH-like_sf"/>
</dbReference>
<dbReference type="AlphaFoldDB" id="A0A9Q8USZ0"/>
<dbReference type="Gene3D" id="3.30.420.10">
    <property type="entry name" value="Ribonuclease H-like superfamily/Ribonuclease H"/>
    <property type="match status" value="1"/>
</dbReference>
<evidence type="ECO:0000313" key="4">
    <source>
        <dbReference type="Proteomes" id="UP000756132"/>
    </source>
</evidence>
<keyword evidence="4" id="KW-1185">Reference proteome</keyword>
<feature type="domain" description="Piwi" evidence="2">
    <location>
        <begin position="197"/>
        <end position="573"/>
    </location>
</feature>
<name>A0A9Q8USZ0_PASFU</name>
<dbReference type="SMART" id="SM00950">
    <property type="entry name" value="Piwi"/>
    <property type="match status" value="1"/>
</dbReference>
<dbReference type="EMBL" id="CP090170">
    <property type="protein sequence ID" value="UJO21369.1"/>
    <property type="molecule type" value="Genomic_DNA"/>
</dbReference>
<dbReference type="InterPro" id="IPR036397">
    <property type="entry name" value="RNaseH_sf"/>
</dbReference>
<dbReference type="KEGG" id="ffu:CLAFUR5_11293"/>
<accession>A0A9Q8USZ0</accession>
<dbReference type="SUPFAM" id="SSF53098">
    <property type="entry name" value="Ribonuclease H-like"/>
    <property type="match status" value="2"/>
</dbReference>
<dbReference type="PANTHER" id="PTHR22891">
    <property type="entry name" value="EUKARYOTIC TRANSLATION INITIATION FACTOR 2C"/>
    <property type="match status" value="1"/>
</dbReference>
<dbReference type="Pfam" id="PF02171">
    <property type="entry name" value="Piwi"/>
    <property type="match status" value="2"/>
</dbReference>
<dbReference type="Proteomes" id="UP000756132">
    <property type="component" value="Chromosome 8"/>
</dbReference>
<reference evidence="3" key="1">
    <citation type="submission" date="2021-12" db="EMBL/GenBank/DDBJ databases">
        <authorList>
            <person name="Zaccaron A."/>
            <person name="Stergiopoulos I."/>
        </authorList>
    </citation>
    <scope>NUCLEOTIDE SEQUENCE</scope>
    <source>
        <strain evidence="3">Race5_Kim</strain>
    </source>
</reference>
<reference evidence="3" key="2">
    <citation type="journal article" date="2022" name="Microb. Genom.">
        <title>A chromosome-scale genome assembly of the tomato pathogen Cladosporium fulvum reveals a compartmentalized genome architecture and the presence of a dispensable chromosome.</title>
        <authorList>
            <person name="Zaccaron A.Z."/>
            <person name="Chen L.H."/>
            <person name="Samaras A."/>
            <person name="Stergiopoulos I."/>
        </authorList>
    </citation>
    <scope>NUCLEOTIDE SEQUENCE</scope>
    <source>
        <strain evidence="3">Race5_Kim</strain>
    </source>
</reference>
<sequence length="654" mass="73889">MIKTALRNPIPHRDDLLTIGQTPKHIRGGLTHFGFAGPQQFLQHASVGMRAGTDFVEIDAHWLTPPKVNYLRITPRGGKGRAPPSDLTVRNARWNLEGATFFNTTNKMDELLVVELRDAKTRDLPDTFYPTLKTQLHLHGVASTANIPDDVRRCFPYSIDSLTSEWEKAFEDSMRKITAVKRHLTAQENGKEVLGPTVLVVMKHESYDDYACIKRVGDLKLGINTVCIVRNKHDQLSGPKHFNLQKASNVALKFNVKAANYPHQLNSTSLLALKDKGTSQADTIVLGADVAHPSKGCLDGTPSVAAVVGTIDNDFMLYQGSMRLQRGRKEEIGNLQGMVFERVLSWALKHGNKLPKKILFYRDGVSESQYDMVRTREIPQIQNAMNEADNALKQRLQSKATRSPPDLPFSGVDFGKSDSKETKVKKEAEAWQTWATEVADQRNNYPCEITFVVVGKRHNTRFYATSNKDVIGGPPGQPDKYNSNVKPGLAVDRKITHPSSMDFYLQSHEPIKGTGRSAHYFVIQNGMGLSIDQLQDITHTFCYAYARATRGVSYCAPAYYADRLCDRGRAYIRHFMVGAETALETYVPANIDYPFRRKNQGETHLDYMEAHAKHVGEDRDYFRCWRVPGALPMSFGRWRMNPWHRDLNTTMFWL</sequence>
<dbReference type="GO" id="GO:0003676">
    <property type="term" value="F:nucleic acid binding"/>
    <property type="evidence" value="ECO:0007669"/>
    <property type="project" value="InterPro"/>
</dbReference>
<gene>
    <name evidence="3" type="ORF">CLAFUR5_11293</name>
</gene>